<feature type="domain" description="DNA methylase N-4/N-6" evidence="5">
    <location>
        <begin position="10"/>
        <end position="89"/>
    </location>
</feature>
<dbReference type="SUPFAM" id="SSF53335">
    <property type="entry name" value="S-adenosyl-L-methionine-dependent methyltransferases"/>
    <property type="match status" value="2"/>
</dbReference>
<dbReference type="GO" id="GO:0008170">
    <property type="term" value="F:N-methyltransferase activity"/>
    <property type="evidence" value="ECO:0007669"/>
    <property type="project" value="InterPro"/>
</dbReference>
<dbReference type="Gene3D" id="3.40.50.150">
    <property type="entry name" value="Vaccinia Virus protein VP39"/>
    <property type="match status" value="2"/>
</dbReference>
<feature type="domain" description="DNA methylase N-4/N-6" evidence="5">
    <location>
        <begin position="123"/>
        <end position="242"/>
    </location>
</feature>
<evidence type="ECO:0000256" key="3">
    <source>
        <dbReference type="ARBA" id="ARBA00022747"/>
    </source>
</evidence>
<keyword evidence="3" id="KW-0680">Restriction system</keyword>
<dbReference type="Proteomes" id="UP000464314">
    <property type="component" value="Chromosome"/>
</dbReference>
<dbReference type="PANTHER" id="PTHR14911:SF13">
    <property type="entry name" value="TRNA (GUANINE(6)-N2)-METHYLTRANSFERASE THUMP3"/>
    <property type="match status" value="1"/>
</dbReference>
<dbReference type="REBASE" id="366191">
    <property type="entry name" value="M.Asp3638ORF24030P"/>
</dbReference>
<organism evidence="6 7">
    <name type="scientific">Anaerocolumna sedimenticola</name>
    <dbReference type="NCBI Taxonomy" id="2696063"/>
    <lineage>
        <taxon>Bacteria</taxon>
        <taxon>Bacillati</taxon>
        <taxon>Bacillota</taxon>
        <taxon>Clostridia</taxon>
        <taxon>Lachnospirales</taxon>
        <taxon>Lachnospiraceae</taxon>
        <taxon>Anaerocolumna</taxon>
    </lineage>
</organism>
<evidence type="ECO:0000259" key="5">
    <source>
        <dbReference type="Pfam" id="PF01555"/>
    </source>
</evidence>
<proteinExistence type="inferred from homology"/>
<evidence type="ECO:0000256" key="1">
    <source>
        <dbReference type="ARBA" id="ARBA00022603"/>
    </source>
</evidence>
<keyword evidence="7" id="KW-1185">Reference proteome</keyword>
<dbReference type="PANTHER" id="PTHR14911">
    <property type="entry name" value="THUMP DOMAIN-CONTAINING"/>
    <property type="match status" value="1"/>
</dbReference>
<evidence type="ECO:0000313" key="6">
    <source>
        <dbReference type="EMBL" id="QHQ63888.1"/>
    </source>
</evidence>
<dbReference type="GO" id="GO:0009307">
    <property type="term" value="P:DNA restriction-modification system"/>
    <property type="evidence" value="ECO:0007669"/>
    <property type="project" value="UniProtKB-KW"/>
</dbReference>
<evidence type="ECO:0000256" key="2">
    <source>
        <dbReference type="ARBA" id="ARBA00022679"/>
    </source>
</evidence>
<dbReference type="Pfam" id="PF01555">
    <property type="entry name" value="N6_N4_Mtase"/>
    <property type="match status" value="2"/>
</dbReference>
<gene>
    <name evidence="6" type="ORF">Ana3638_24030</name>
</gene>
<keyword evidence="2 6" id="KW-0808">Transferase</keyword>
<comment type="similarity">
    <text evidence="4">Belongs to the N(4)/N(6)-methyltransferase family.</text>
</comment>
<dbReference type="GO" id="GO:0016423">
    <property type="term" value="F:tRNA (guanine) methyltransferase activity"/>
    <property type="evidence" value="ECO:0007669"/>
    <property type="project" value="TreeGrafter"/>
</dbReference>
<dbReference type="GO" id="GO:0030488">
    <property type="term" value="P:tRNA methylation"/>
    <property type="evidence" value="ECO:0007669"/>
    <property type="project" value="TreeGrafter"/>
</dbReference>
<dbReference type="PRINTS" id="PR00508">
    <property type="entry name" value="S21N4MTFRASE"/>
</dbReference>
<dbReference type="GO" id="GO:0003677">
    <property type="term" value="F:DNA binding"/>
    <property type="evidence" value="ECO:0007669"/>
    <property type="project" value="InterPro"/>
</dbReference>
<name>A0A6P1TWK2_9FIRM</name>
<dbReference type="InterPro" id="IPR029063">
    <property type="entry name" value="SAM-dependent_MTases_sf"/>
</dbReference>
<dbReference type="AlphaFoldDB" id="A0A6P1TWK2"/>
<evidence type="ECO:0000313" key="7">
    <source>
        <dbReference type="Proteomes" id="UP000464314"/>
    </source>
</evidence>
<sequence>MDIKLEPNKFELESTTVWSFPERGDWATHCGVYRGNWSPYIPRNIILRYSQPNEWILDQFLGSGTTLVEAKLLDRNAIGVDINEQSILLSNQNLNFQCNTKTQQIIKKGDARNLSFITNESMDLICTHPPYADIINYSQSLDGDLSLLGVDEFIHQMNNVAREAYRILKKGRVCAVMMGDIRNKGCVVPLGFQVMNCFLNAKFKTKEIVIKEQHNCKSTKFWKKQHISFLLLAHEYIFIFIK</sequence>
<dbReference type="CDD" id="cd02440">
    <property type="entry name" value="AdoMet_MTases"/>
    <property type="match status" value="1"/>
</dbReference>
<protein>
    <recommendedName>
        <fullName evidence="4">Methyltransferase</fullName>
        <ecNumber evidence="4">2.1.1.-</ecNumber>
    </recommendedName>
</protein>
<dbReference type="EMBL" id="CP048000">
    <property type="protein sequence ID" value="QHQ63888.1"/>
    <property type="molecule type" value="Genomic_DNA"/>
</dbReference>
<dbReference type="InterPro" id="IPR001091">
    <property type="entry name" value="RM_Methyltransferase"/>
</dbReference>
<dbReference type="KEGG" id="anr:Ana3638_24030"/>
<reference evidence="6 7" key="1">
    <citation type="submission" date="2020-01" db="EMBL/GenBank/DDBJ databases">
        <title>Genome analysis of Anaerocolumna sp. CBA3638.</title>
        <authorList>
            <person name="Kim J."/>
            <person name="Roh S.W."/>
        </authorList>
    </citation>
    <scope>NUCLEOTIDE SEQUENCE [LARGE SCALE GENOMIC DNA]</scope>
    <source>
        <strain evidence="6 7">CBA3638</strain>
    </source>
</reference>
<accession>A0A6P1TWK2</accession>
<dbReference type="InterPro" id="IPR002941">
    <property type="entry name" value="DNA_methylase_N4/N6"/>
</dbReference>
<evidence type="ECO:0000256" key="4">
    <source>
        <dbReference type="RuleBase" id="RU362026"/>
    </source>
</evidence>
<dbReference type="EC" id="2.1.1.-" evidence="4"/>
<keyword evidence="1 6" id="KW-0489">Methyltransferase</keyword>